<organism evidence="2 3">
    <name type="scientific">Mycena rosella</name>
    <name type="common">Pink bonnet</name>
    <name type="synonym">Agaricus rosellus</name>
    <dbReference type="NCBI Taxonomy" id="1033263"/>
    <lineage>
        <taxon>Eukaryota</taxon>
        <taxon>Fungi</taxon>
        <taxon>Dikarya</taxon>
        <taxon>Basidiomycota</taxon>
        <taxon>Agaricomycotina</taxon>
        <taxon>Agaricomycetes</taxon>
        <taxon>Agaricomycetidae</taxon>
        <taxon>Agaricales</taxon>
        <taxon>Marasmiineae</taxon>
        <taxon>Mycenaceae</taxon>
        <taxon>Mycena</taxon>
    </lineage>
</organism>
<sequence length="402" mass="44090">MTVVMLDQGWTRSFCHEDDIADDIQRVMINAGQAAKAYLPQGVAAYLVLTVYLARHPDQDLTPLRPPFAGTDATMRSGLAPRRGLRSTVCIPSSTAELREELVTPPGSAFDATTAPPHSQRAGSDVVPPPAPHGILKPASSDVAPSAATTPPADDEDTSPQRKLKLLQRLKEKMHVALTDRLTADLCIVRENTSLYVIACPLSSKGPRRVLGSLRGVRNSLSYGENATVEPRTYGESVTAGSTRLCKKIIREEVFHSREIKPVDSTPSDAAQFVRGLNRCAPMLEFSRQIKLSLSTQLAQIRIRGPELYQLQALAVRACTRLTGHEGAWRGRSVGQNADFPNYALCILKTSAGSSFAAHEYFPPPSPPQTPVRRLAPRYRLVFDVLFPELRRYFQFRSAHGA</sequence>
<feature type="region of interest" description="Disordered" evidence="1">
    <location>
        <begin position="106"/>
        <end position="160"/>
    </location>
</feature>
<feature type="compositionally biased region" description="Low complexity" evidence="1">
    <location>
        <begin position="138"/>
        <end position="152"/>
    </location>
</feature>
<evidence type="ECO:0000313" key="3">
    <source>
        <dbReference type="Proteomes" id="UP001221757"/>
    </source>
</evidence>
<evidence type="ECO:0000313" key="2">
    <source>
        <dbReference type="EMBL" id="KAJ7602722.1"/>
    </source>
</evidence>
<gene>
    <name evidence="2" type="ORF">B0H17DRAFT_1154917</name>
</gene>
<dbReference type="Proteomes" id="UP001221757">
    <property type="component" value="Unassembled WGS sequence"/>
</dbReference>
<proteinExistence type="predicted"/>
<comment type="caution">
    <text evidence="2">The sequence shown here is derived from an EMBL/GenBank/DDBJ whole genome shotgun (WGS) entry which is preliminary data.</text>
</comment>
<reference evidence="2" key="1">
    <citation type="submission" date="2023-03" db="EMBL/GenBank/DDBJ databases">
        <title>Massive genome expansion in bonnet fungi (Mycena s.s.) driven by repeated elements and novel gene families across ecological guilds.</title>
        <authorList>
            <consortium name="Lawrence Berkeley National Laboratory"/>
            <person name="Harder C.B."/>
            <person name="Miyauchi S."/>
            <person name="Viragh M."/>
            <person name="Kuo A."/>
            <person name="Thoen E."/>
            <person name="Andreopoulos B."/>
            <person name="Lu D."/>
            <person name="Skrede I."/>
            <person name="Drula E."/>
            <person name="Henrissat B."/>
            <person name="Morin E."/>
            <person name="Kohler A."/>
            <person name="Barry K."/>
            <person name="LaButti K."/>
            <person name="Morin E."/>
            <person name="Salamov A."/>
            <person name="Lipzen A."/>
            <person name="Mereny Z."/>
            <person name="Hegedus B."/>
            <person name="Baldrian P."/>
            <person name="Stursova M."/>
            <person name="Weitz H."/>
            <person name="Taylor A."/>
            <person name="Grigoriev I.V."/>
            <person name="Nagy L.G."/>
            <person name="Martin F."/>
            <person name="Kauserud H."/>
        </authorList>
    </citation>
    <scope>NUCLEOTIDE SEQUENCE</scope>
    <source>
        <strain evidence="2">CBHHK067</strain>
    </source>
</reference>
<dbReference type="AlphaFoldDB" id="A0AAD7AXV3"/>
<protein>
    <submittedName>
        <fullName evidence="2">Uncharacterized protein</fullName>
    </submittedName>
</protein>
<accession>A0AAD7AXV3</accession>
<name>A0AAD7AXV3_MYCRO</name>
<dbReference type="EMBL" id="JARKIE010001368">
    <property type="protein sequence ID" value="KAJ7602722.1"/>
    <property type="molecule type" value="Genomic_DNA"/>
</dbReference>
<evidence type="ECO:0000256" key="1">
    <source>
        <dbReference type="SAM" id="MobiDB-lite"/>
    </source>
</evidence>
<keyword evidence="3" id="KW-1185">Reference proteome</keyword>